<accession>I4EKV3</accession>
<gene>
    <name evidence="13" type="ORF">NITHO_4800001</name>
</gene>
<evidence type="ECO:0000256" key="5">
    <source>
        <dbReference type="ARBA" id="ARBA00022679"/>
    </source>
</evidence>
<dbReference type="GO" id="GO:0003725">
    <property type="term" value="F:double-stranded RNA binding"/>
    <property type="evidence" value="ECO:0007669"/>
    <property type="project" value="InterPro"/>
</dbReference>
<dbReference type="PANTHER" id="PTHR17490:SF16">
    <property type="entry name" value="THREONYLCARBAMOYL-AMP SYNTHASE"/>
    <property type="match status" value="1"/>
</dbReference>
<name>I4EKV3_9BACT</name>
<evidence type="ECO:0000259" key="12">
    <source>
        <dbReference type="PROSITE" id="PS51163"/>
    </source>
</evidence>
<evidence type="ECO:0000256" key="9">
    <source>
        <dbReference type="ARBA" id="ARBA00022840"/>
    </source>
</evidence>
<evidence type="ECO:0000256" key="8">
    <source>
        <dbReference type="ARBA" id="ARBA00022741"/>
    </source>
</evidence>
<evidence type="ECO:0000256" key="10">
    <source>
        <dbReference type="ARBA" id="ARBA00029774"/>
    </source>
</evidence>
<dbReference type="Gene3D" id="3.90.870.10">
    <property type="entry name" value="DHBP synthase"/>
    <property type="match status" value="1"/>
</dbReference>
<dbReference type="GO" id="GO:0005524">
    <property type="term" value="F:ATP binding"/>
    <property type="evidence" value="ECO:0007669"/>
    <property type="project" value="UniProtKB-KW"/>
</dbReference>
<evidence type="ECO:0000256" key="2">
    <source>
        <dbReference type="ARBA" id="ARBA00007663"/>
    </source>
</evidence>
<dbReference type="GO" id="GO:0005737">
    <property type="term" value="C:cytoplasm"/>
    <property type="evidence" value="ECO:0007669"/>
    <property type="project" value="UniProtKB-SubCell"/>
</dbReference>
<dbReference type="InterPro" id="IPR006070">
    <property type="entry name" value="Sua5-like_dom"/>
</dbReference>
<dbReference type="Proteomes" id="UP000004221">
    <property type="component" value="Unassembled WGS sequence"/>
</dbReference>
<feature type="domain" description="YrdC-like" evidence="12">
    <location>
        <begin position="15"/>
        <end position="200"/>
    </location>
</feature>
<protein>
    <recommendedName>
        <fullName evidence="10">L-threonylcarbamoyladenylate synthase</fullName>
        <ecNumber evidence="3">2.7.7.87</ecNumber>
    </recommendedName>
    <alternativeName>
        <fullName evidence="10">L-threonylcarbamoyladenylate synthase</fullName>
    </alternativeName>
</protein>
<dbReference type="OrthoDB" id="9814580at2"/>
<comment type="similarity">
    <text evidence="2">Belongs to the SUA5 family.</text>
</comment>
<evidence type="ECO:0000256" key="3">
    <source>
        <dbReference type="ARBA" id="ARBA00012584"/>
    </source>
</evidence>
<keyword evidence="7" id="KW-0548">Nucleotidyltransferase</keyword>
<reference evidence="13 14" key="1">
    <citation type="journal article" date="2012" name="ISME J.">
        <title>Nitrification expanded: discovery, physiology and genomics of a nitrite-oxidizing bacterium from the phylum Chloroflexi.</title>
        <authorList>
            <person name="Sorokin D.Y."/>
            <person name="Lucker S."/>
            <person name="Vejmelkova D."/>
            <person name="Kostrikina N.A."/>
            <person name="Kleerebezem R."/>
            <person name="Rijpstra W.I."/>
            <person name="Damste J.S."/>
            <person name="Le Paslier D."/>
            <person name="Muyzer G."/>
            <person name="Wagner M."/>
            <person name="van Loosdrecht M.C."/>
            <person name="Daims H."/>
        </authorList>
    </citation>
    <scope>NUCLEOTIDE SEQUENCE [LARGE SCALE GENOMIC DNA]</scope>
    <source>
        <strain evidence="14">none</strain>
    </source>
</reference>
<dbReference type="RefSeq" id="WP_008480130.1">
    <property type="nucleotide sequence ID" value="NZ_CAGS01000424.1"/>
</dbReference>
<keyword evidence="4" id="KW-0963">Cytoplasm</keyword>
<dbReference type="SUPFAM" id="SSF55821">
    <property type="entry name" value="YrdC/RibB"/>
    <property type="match status" value="1"/>
</dbReference>
<evidence type="ECO:0000256" key="7">
    <source>
        <dbReference type="ARBA" id="ARBA00022695"/>
    </source>
</evidence>
<dbReference type="InterPro" id="IPR017945">
    <property type="entry name" value="DHBP_synth_RibB-like_a/b_dom"/>
</dbReference>
<dbReference type="EC" id="2.7.7.87" evidence="3"/>
<comment type="caution">
    <text evidence="13">The sequence shown here is derived from an EMBL/GenBank/DDBJ whole genome shotgun (WGS) entry which is preliminary data.</text>
</comment>
<evidence type="ECO:0000256" key="4">
    <source>
        <dbReference type="ARBA" id="ARBA00022490"/>
    </source>
</evidence>
<comment type="subcellular location">
    <subcellularLocation>
        <location evidence="1">Cytoplasm</location>
    </subcellularLocation>
</comment>
<sequence>MSGQHLPEIIRETDPQAVHKAAEVLANGGLVVFPTDTVYGLAASIDRPDAVARLYTAKGRPLDRPIPVLVSSRRQAERLTASMDRRSRLLTERFWPGGLTILLPAADWLPFEVVRDTGQVGVRMPDHRLALAIIEASGGALATTSANRSGEPEAKTAEQARDVLGSAVDLILDGGTGGGVPSTVVRFSGNDLIVLRRGAIEPERLLQAIEGARLAD</sequence>
<dbReference type="PANTHER" id="PTHR17490">
    <property type="entry name" value="SUA5"/>
    <property type="match status" value="1"/>
</dbReference>
<dbReference type="EMBL" id="CAGS01000424">
    <property type="protein sequence ID" value="CCF85315.1"/>
    <property type="molecule type" value="Genomic_DNA"/>
</dbReference>
<keyword evidence="8" id="KW-0547">Nucleotide-binding</keyword>
<dbReference type="GO" id="GO:0008033">
    <property type="term" value="P:tRNA processing"/>
    <property type="evidence" value="ECO:0007669"/>
    <property type="project" value="UniProtKB-KW"/>
</dbReference>
<dbReference type="GO" id="GO:0000049">
    <property type="term" value="F:tRNA binding"/>
    <property type="evidence" value="ECO:0007669"/>
    <property type="project" value="TreeGrafter"/>
</dbReference>
<comment type="catalytic activity">
    <reaction evidence="11">
        <text>L-threonine + hydrogencarbonate + ATP = L-threonylcarbamoyladenylate + diphosphate + H2O</text>
        <dbReference type="Rhea" id="RHEA:36407"/>
        <dbReference type="ChEBI" id="CHEBI:15377"/>
        <dbReference type="ChEBI" id="CHEBI:17544"/>
        <dbReference type="ChEBI" id="CHEBI:30616"/>
        <dbReference type="ChEBI" id="CHEBI:33019"/>
        <dbReference type="ChEBI" id="CHEBI:57926"/>
        <dbReference type="ChEBI" id="CHEBI:73682"/>
        <dbReference type="EC" id="2.7.7.87"/>
    </reaction>
</comment>
<evidence type="ECO:0000256" key="6">
    <source>
        <dbReference type="ARBA" id="ARBA00022694"/>
    </source>
</evidence>
<dbReference type="PROSITE" id="PS51163">
    <property type="entry name" value="YRDC"/>
    <property type="match status" value="1"/>
</dbReference>
<keyword evidence="9" id="KW-0067">ATP-binding</keyword>
<evidence type="ECO:0000313" key="14">
    <source>
        <dbReference type="Proteomes" id="UP000004221"/>
    </source>
</evidence>
<keyword evidence="14" id="KW-1185">Reference proteome</keyword>
<evidence type="ECO:0000313" key="13">
    <source>
        <dbReference type="EMBL" id="CCF85315.1"/>
    </source>
</evidence>
<keyword evidence="6" id="KW-0819">tRNA processing</keyword>
<dbReference type="GO" id="GO:0061710">
    <property type="term" value="F:L-threonylcarbamoyladenylate synthase"/>
    <property type="evidence" value="ECO:0007669"/>
    <property type="project" value="UniProtKB-EC"/>
</dbReference>
<organism evidence="13 14">
    <name type="scientific">Nitrolancea hollandica Lb</name>
    <dbReference type="NCBI Taxonomy" id="1129897"/>
    <lineage>
        <taxon>Bacteria</taxon>
        <taxon>Pseudomonadati</taxon>
        <taxon>Thermomicrobiota</taxon>
        <taxon>Thermomicrobia</taxon>
        <taxon>Sphaerobacterales</taxon>
        <taxon>Sphaerobacterineae</taxon>
        <taxon>Sphaerobacteraceae</taxon>
        <taxon>Nitrolancea</taxon>
    </lineage>
</organism>
<dbReference type="GO" id="GO:0006450">
    <property type="term" value="P:regulation of translational fidelity"/>
    <property type="evidence" value="ECO:0007669"/>
    <property type="project" value="TreeGrafter"/>
</dbReference>
<evidence type="ECO:0000256" key="1">
    <source>
        <dbReference type="ARBA" id="ARBA00004496"/>
    </source>
</evidence>
<keyword evidence="5" id="KW-0808">Transferase</keyword>
<proteinExistence type="inferred from homology"/>
<dbReference type="NCBIfam" id="TIGR00057">
    <property type="entry name" value="L-threonylcarbamoyladenylate synthase"/>
    <property type="match status" value="1"/>
</dbReference>
<dbReference type="AlphaFoldDB" id="I4EKV3"/>
<evidence type="ECO:0000256" key="11">
    <source>
        <dbReference type="ARBA" id="ARBA00048366"/>
    </source>
</evidence>
<dbReference type="InterPro" id="IPR050156">
    <property type="entry name" value="TC-AMP_synthase_SUA5"/>
</dbReference>
<dbReference type="Pfam" id="PF01300">
    <property type="entry name" value="Sua5_yciO_yrdC"/>
    <property type="match status" value="1"/>
</dbReference>